<evidence type="ECO:0000313" key="1">
    <source>
        <dbReference type="RefSeq" id="XP_028130321.1"/>
    </source>
</evidence>
<dbReference type="InParanoid" id="A0A6P7F4G7"/>
<proteinExistence type="predicted"/>
<accession>A0A6P7F4G7</accession>
<organism evidence="1">
    <name type="scientific">Diabrotica virgifera virgifera</name>
    <name type="common">western corn rootworm</name>
    <dbReference type="NCBI Taxonomy" id="50390"/>
    <lineage>
        <taxon>Eukaryota</taxon>
        <taxon>Metazoa</taxon>
        <taxon>Ecdysozoa</taxon>
        <taxon>Arthropoda</taxon>
        <taxon>Hexapoda</taxon>
        <taxon>Insecta</taxon>
        <taxon>Pterygota</taxon>
        <taxon>Neoptera</taxon>
        <taxon>Endopterygota</taxon>
        <taxon>Coleoptera</taxon>
        <taxon>Polyphaga</taxon>
        <taxon>Cucujiformia</taxon>
        <taxon>Chrysomeloidea</taxon>
        <taxon>Chrysomelidae</taxon>
        <taxon>Galerucinae</taxon>
        <taxon>Diabroticina</taxon>
        <taxon>Diabroticites</taxon>
        <taxon>Diabrotica</taxon>
    </lineage>
</organism>
<reference evidence="1" key="1">
    <citation type="submission" date="2025-08" db="UniProtKB">
        <authorList>
            <consortium name="RefSeq"/>
        </authorList>
    </citation>
    <scope>IDENTIFICATION</scope>
    <source>
        <tissue evidence="1">Whole insect</tissue>
    </source>
</reference>
<dbReference type="AlphaFoldDB" id="A0A6P7F4G7"/>
<dbReference type="RefSeq" id="XP_028130321.1">
    <property type="nucleotide sequence ID" value="XM_028274520.1"/>
</dbReference>
<protein>
    <submittedName>
        <fullName evidence="1">Uncharacterized protein LOC114326223</fullName>
    </submittedName>
</protein>
<gene>
    <name evidence="1" type="primary">LOC114326223</name>
</gene>
<sequence length="235" mass="27259">MFELIRQIVPNLQPRAIHCDFEQAAFKAMEDCFPGVDINGCFFHLAQNMKKQVAAMGYTREYNADPQFALNCRMLTALAFVPIEHLDDAFAVLAEALPAEHQPLVDWFEDYYIGRMNRRGNGRRPSLFPQRMWNLYQRTLDGEDRTNNHAEAAHRRLKMELGADHPTIWKFIDGLRQVQKGRDVYFEQLVAGNLPPLKLRKYRDADDRISRLVGNFDANGDVLEFLRGLAHNYNM</sequence>
<name>A0A6P7F4G7_DIAVI</name>